<dbReference type="InterPro" id="IPR018503">
    <property type="entry name" value="Tetraspanin_CS"/>
</dbReference>
<feature type="disulfide bond" evidence="6">
    <location>
        <begin position="154"/>
        <end position="171"/>
    </location>
</feature>
<feature type="transmembrane region" description="Helical" evidence="7">
    <location>
        <begin position="54"/>
        <end position="79"/>
    </location>
</feature>
<dbReference type="Pfam" id="PF00335">
    <property type="entry name" value="Tetraspanin"/>
    <property type="match status" value="1"/>
</dbReference>
<keyword evidence="3 7" id="KW-0812">Transmembrane</keyword>
<dbReference type="SUPFAM" id="SSF48652">
    <property type="entry name" value="Tetraspanin"/>
    <property type="match status" value="1"/>
</dbReference>
<dbReference type="OrthoDB" id="438211at2759"/>
<evidence type="ECO:0000256" key="5">
    <source>
        <dbReference type="ARBA" id="ARBA00023136"/>
    </source>
</evidence>
<evidence type="ECO:0000256" key="6">
    <source>
        <dbReference type="PIRSR" id="PIRSR002419-1"/>
    </source>
</evidence>
<evidence type="ECO:0000313" key="9">
    <source>
        <dbReference type="RefSeq" id="XP_019619139.1"/>
    </source>
</evidence>
<dbReference type="InterPro" id="IPR008952">
    <property type="entry name" value="Tetraspanin_EC2_sf"/>
</dbReference>
<proteinExistence type="inferred from homology"/>
<name>A0A6P4YA09_BRABE</name>
<evidence type="ECO:0000256" key="3">
    <source>
        <dbReference type="ARBA" id="ARBA00022692"/>
    </source>
</evidence>
<dbReference type="InterPro" id="IPR000301">
    <property type="entry name" value="Tetraspanin_animals"/>
</dbReference>
<evidence type="ECO:0000256" key="1">
    <source>
        <dbReference type="ARBA" id="ARBA00004141"/>
    </source>
</evidence>
<dbReference type="PROSITE" id="PS00421">
    <property type="entry name" value="TM4_1"/>
    <property type="match status" value="1"/>
</dbReference>
<feature type="transmembrane region" description="Helical" evidence="7">
    <location>
        <begin position="16"/>
        <end position="38"/>
    </location>
</feature>
<dbReference type="RefSeq" id="XP_019619139.1">
    <property type="nucleotide sequence ID" value="XM_019763580.1"/>
</dbReference>
<keyword evidence="5 7" id="KW-0472">Membrane</keyword>
<sequence length="243" mass="26922">MAEGTSSGSAIKTQLFVLNVVLWLAGGVLFAVGIWLLYDPEIAQVVSAELHLTWFYHACYAMVVAGAITILVACVGCYGAMKESKLIVIVFGVLLFIVFALNVGAVIVGVKYYREVRGYTRDSFQDAMPRGYIEDKDYRFKDDVKIIENKFSCCGLRDMNNHGVPCLQDSCLCDSNIRQDCKNYTTWGGTCQIYPEPCMYAVSSFLKNKITAMIALPLIVAFIQLCGICFVCTTQRKMGENVA</sequence>
<dbReference type="PANTHER" id="PTHR19282:SF546">
    <property type="entry name" value="TETRASPANIN FAMILY PROTEIN"/>
    <property type="match status" value="1"/>
</dbReference>
<feature type="disulfide bond" evidence="6">
    <location>
        <begin position="153"/>
        <end position="181"/>
    </location>
</feature>
<accession>A0A6P4YA09</accession>
<dbReference type="PRINTS" id="PR00259">
    <property type="entry name" value="TMFOUR"/>
</dbReference>
<comment type="similarity">
    <text evidence="2 7">Belongs to the tetraspanin (TM4SF) family.</text>
</comment>
<evidence type="ECO:0000256" key="4">
    <source>
        <dbReference type="ARBA" id="ARBA00022989"/>
    </source>
</evidence>
<keyword evidence="8" id="KW-1185">Reference proteome</keyword>
<organism evidence="8 9">
    <name type="scientific">Branchiostoma belcheri</name>
    <name type="common">Amphioxus</name>
    <dbReference type="NCBI Taxonomy" id="7741"/>
    <lineage>
        <taxon>Eukaryota</taxon>
        <taxon>Metazoa</taxon>
        <taxon>Chordata</taxon>
        <taxon>Cephalochordata</taxon>
        <taxon>Leptocardii</taxon>
        <taxon>Amphioxiformes</taxon>
        <taxon>Branchiostomatidae</taxon>
        <taxon>Branchiostoma</taxon>
    </lineage>
</organism>
<dbReference type="GO" id="GO:0016020">
    <property type="term" value="C:membrane"/>
    <property type="evidence" value="ECO:0007669"/>
    <property type="project" value="UniProtKB-SubCell"/>
</dbReference>
<dbReference type="GeneID" id="109466044"/>
<protein>
    <recommendedName>
        <fullName evidence="7">Tetraspanin</fullName>
    </recommendedName>
</protein>
<evidence type="ECO:0000313" key="8">
    <source>
        <dbReference type="Proteomes" id="UP000515135"/>
    </source>
</evidence>
<keyword evidence="6" id="KW-1015">Disulfide bond</keyword>
<keyword evidence="4 7" id="KW-1133">Transmembrane helix</keyword>
<gene>
    <name evidence="9" type="primary">LOC109466044</name>
</gene>
<evidence type="ECO:0000256" key="2">
    <source>
        <dbReference type="ARBA" id="ARBA00006840"/>
    </source>
</evidence>
<dbReference type="InterPro" id="IPR018499">
    <property type="entry name" value="Tetraspanin/Peripherin"/>
</dbReference>
<feature type="transmembrane region" description="Helical" evidence="7">
    <location>
        <begin position="210"/>
        <end position="232"/>
    </location>
</feature>
<reference evidence="9" key="1">
    <citation type="submission" date="2025-08" db="UniProtKB">
        <authorList>
            <consortium name="RefSeq"/>
        </authorList>
    </citation>
    <scope>IDENTIFICATION</scope>
    <source>
        <tissue evidence="9">Gonad</tissue>
    </source>
</reference>
<dbReference type="PIRSF" id="PIRSF002419">
    <property type="entry name" value="Tetraspanin"/>
    <property type="match status" value="1"/>
</dbReference>
<dbReference type="PANTHER" id="PTHR19282">
    <property type="entry name" value="TETRASPANIN"/>
    <property type="match status" value="1"/>
</dbReference>
<comment type="subcellular location">
    <subcellularLocation>
        <location evidence="1 7">Membrane</location>
        <topology evidence="1 7">Multi-pass membrane protein</topology>
    </subcellularLocation>
</comment>
<dbReference type="KEGG" id="bbel:109466044"/>
<dbReference type="AlphaFoldDB" id="A0A6P4YA09"/>
<evidence type="ECO:0000256" key="7">
    <source>
        <dbReference type="RuleBase" id="RU361218"/>
    </source>
</evidence>
<dbReference type="Proteomes" id="UP000515135">
    <property type="component" value="Unplaced"/>
</dbReference>
<feature type="transmembrane region" description="Helical" evidence="7">
    <location>
        <begin position="86"/>
        <end position="110"/>
    </location>
</feature>